<dbReference type="Pfam" id="PF20985">
    <property type="entry name" value="Legum_prodom"/>
    <property type="match status" value="1"/>
</dbReference>
<comment type="similarity">
    <text evidence="2">Belongs to the peptidase C13 family.</text>
</comment>
<feature type="active site" description="Nucleophile" evidence="8">
    <location>
        <position position="219"/>
    </location>
</feature>
<keyword evidence="6" id="KW-0378">Hydrolase</keyword>
<dbReference type="GO" id="GO:0004197">
    <property type="term" value="F:cysteine-type endopeptidase activity"/>
    <property type="evidence" value="ECO:0007669"/>
    <property type="project" value="UniProtKB-EC"/>
</dbReference>
<dbReference type="FunFam" id="3.40.50.1460:FF:000006">
    <property type="entry name" value="Legumain"/>
    <property type="match status" value="1"/>
</dbReference>
<dbReference type="PANTHER" id="PTHR12000:SF42">
    <property type="entry name" value="LEGUMAIN"/>
    <property type="match status" value="1"/>
</dbReference>
<evidence type="ECO:0000313" key="12">
    <source>
        <dbReference type="Proteomes" id="UP001620626"/>
    </source>
</evidence>
<dbReference type="CDD" id="cd21115">
    <property type="entry name" value="legumain_C"/>
    <property type="match status" value="1"/>
</dbReference>
<evidence type="ECO:0000256" key="1">
    <source>
        <dbReference type="ARBA" id="ARBA00000810"/>
    </source>
</evidence>
<dbReference type="Pfam" id="PF01650">
    <property type="entry name" value="Peptidase_C13"/>
    <property type="match status" value="1"/>
</dbReference>
<feature type="active site" evidence="8">
    <location>
        <position position="172"/>
    </location>
</feature>
<accession>A0ABD2L945</accession>
<dbReference type="PANTHER" id="PTHR12000">
    <property type="entry name" value="HEMOGLOBINASE FAMILY MEMBER"/>
    <property type="match status" value="1"/>
</dbReference>
<evidence type="ECO:0000256" key="8">
    <source>
        <dbReference type="PIRSR" id="PIRSR019663-1"/>
    </source>
</evidence>
<comment type="catalytic activity">
    <reaction evidence="1">
        <text>Hydrolysis of proteins and small molecule substrates at -Asn-|-Xaa- bonds.</text>
        <dbReference type="EC" id="3.4.22.34"/>
    </reaction>
</comment>
<evidence type="ECO:0000256" key="9">
    <source>
        <dbReference type="SAM" id="MobiDB-lite"/>
    </source>
</evidence>
<evidence type="ECO:0000313" key="11">
    <source>
        <dbReference type="EMBL" id="KAL3111765.1"/>
    </source>
</evidence>
<feature type="domain" description="Legumain prodomain" evidence="10">
    <location>
        <begin position="364"/>
        <end position="454"/>
    </location>
</feature>
<evidence type="ECO:0000256" key="7">
    <source>
        <dbReference type="ARBA" id="ARBA00022807"/>
    </source>
</evidence>
<organism evidence="11 12">
    <name type="scientific">Heterodera trifolii</name>
    <dbReference type="NCBI Taxonomy" id="157864"/>
    <lineage>
        <taxon>Eukaryota</taxon>
        <taxon>Metazoa</taxon>
        <taxon>Ecdysozoa</taxon>
        <taxon>Nematoda</taxon>
        <taxon>Chromadorea</taxon>
        <taxon>Rhabditida</taxon>
        <taxon>Tylenchina</taxon>
        <taxon>Tylenchomorpha</taxon>
        <taxon>Tylenchoidea</taxon>
        <taxon>Heteroderidae</taxon>
        <taxon>Heteroderinae</taxon>
        <taxon>Heterodera</taxon>
    </lineage>
</organism>
<dbReference type="GO" id="GO:0006508">
    <property type="term" value="P:proteolysis"/>
    <property type="evidence" value="ECO:0007669"/>
    <property type="project" value="UniProtKB-KW"/>
</dbReference>
<comment type="caution">
    <text evidence="11">The sequence shown here is derived from an EMBL/GenBank/DDBJ whole genome shotgun (WGS) entry which is preliminary data.</text>
</comment>
<dbReference type="PRINTS" id="PR00776">
    <property type="entry name" value="HEMOGLOBNASE"/>
</dbReference>
<evidence type="ECO:0000256" key="2">
    <source>
        <dbReference type="ARBA" id="ARBA00009941"/>
    </source>
</evidence>
<protein>
    <recommendedName>
        <fullName evidence="3">legumain</fullName>
        <ecNumber evidence="3">3.4.22.34</ecNumber>
    </recommendedName>
</protein>
<proteinExistence type="inferred from homology"/>
<keyword evidence="4" id="KW-0645">Protease</keyword>
<dbReference type="EC" id="3.4.22.34" evidence="3"/>
<evidence type="ECO:0000259" key="10">
    <source>
        <dbReference type="Pfam" id="PF20985"/>
    </source>
</evidence>
<name>A0ABD2L945_9BILA</name>
<dbReference type="InterPro" id="IPR001096">
    <property type="entry name" value="Peptidase_C13"/>
</dbReference>
<sequence>MRTASERAAKNENEVTHHKILADTISTPRNEVIPREEISRHFWAESDEEGAADQNIWAVLVAGSNGWWNYRHQADVCHAWHVLVDHGVSPDRIITMIYDDIAHNKRNPYPGKLFNNPTMRDVYEGVRIDYRGDEVTPANFKAILLGNEEAVEGKRVLKSTSNDKVFVFFSDHGAFGLVAFPYGGDYTENILTVKELTQTLQKMHAKRMYGQMTFYLEACESGSMFDQKIAQQINVFAITASNAFESSWGCYCDTPIVGLEYTCLGDLFSVNWMEDSDRQLFLRNETIAEQFNSVKRLTDKSHVKWFGNVRIMTERLSEFQGKTKSKNGQKTDGKNKNSPANFKMYSSRDIGILTEQSQRDKIAMTEKRAYVDTQMERIWKALDKIMPKNGQNISFGGDRITQTECHNEVMHTFNKICFNFSKSPYVMKYAKTLANLCERRGDTAQIVAILKEQCAQMEKMEVY</sequence>
<dbReference type="EMBL" id="JBICBT010000492">
    <property type="protein sequence ID" value="KAL3111765.1"/>
    <property type="molecule type" value="Genomic_DNA"/>
</dbReference>
<keyword evidence="7" id="KW-0788">Thiol protease</keyword>
<feature type="region of interest" description="Disordered" evidence="9">
    <location>
        <begin position="319"/>
        <end position="340"/>
    </location>
</feature>
<keyword evidence="12" id="KW-1185">Reference proteome</keyword>
<evidence type="ECO:0000256" key="3">
    <source>
        <dbReference type="ARBA" id="ARBA00012628"/>
    </source>
</evidence>
<gene>
    <name evidence="11" type="ORF">niasHT_011052</name>
</gene>
<dbReference type="PIRSF" id="PIRSF019663">
    <property type="entry name" value="Legumain"/>
    <property type="match status" value="1"/>
</dbReference>
<evidence type="ECO:0000256" key="6">
    <source>
        <dbReference type="ARBA" id="ARBA00022801"/>
    </source>
</evidence>
<dbReference type="InterPro" id="IPR048501">
    <property type="entry name" value="Legum_prodom"/>
</dbReference>
<dbReference type="InterPro" id="IPR046427">
    <property type="entry name" value="Legumain_prodom_sf"/>
</dbReference>
<dbReference type="Gene3D" id="1.10.132.130">
    <property type="match status" value="1"/>
</dbReference>
<dbReference type="Proteomes" id="UP001620626">
    <property type="component" value="Unassembled WGS sequence"/>
</dbReference>
<evidence type="ECO:0000256" key="5">
    <source>
        <dbReference type="ARBA" id="ARBA00022729"/>
    </source>
</evidence>
<dbReference type="Gene3D" id="3.40.50.1460">
    <property type="match status" value="1"/>
</dbReference>
<evidence type="ECO:0000256" key="4">
    <source>
        <dbReference type="ARBA" id="ARBA00022670"/>
    </source>
</evidence>
<reference evidence="11 12" key="1">
    <citation type="submission" date="2024-10" db="EMBL/GenBank/DDBJ databases">
        <authorList>
            <person name="Kim D."/>
        </authorList>
    </citation>
    <scope>NUCLEOTIDE SEQUENCE [LARGE SCALE GENOMIC DNA]</scope>
    <source>
        <strain evidence="11">BH-2024</strain>
    </source>
</reference>
<dbReference type="AlphaFoldDB" id="A0ABD2L945"/>
<keyword evidence="5" id="KW-0732">Signal</keyword>